<keyword evidence="4" id="KW-1185">Reference proteome</keyword>
<feature type="signal peptide" evidence="2">
    <location>
        <begin position="1"/>
        <end position="20"/>
    </location>
</feature>
<dbReference type="EMBL" id="FNQM01000004">
    <property type="protein sequence ID" value="SEA35699.1"/>
    <property type="molecule type" value="Genomic_DNA"/>
</dbReference>
<evidence type="ECO:0000256" key="1">
    <source>
        <dbReference type="SAM" id="Phobius"/>
    </source>
</evidence>
<evidence type="ECO:0000313" key="4">
    <source>
        <dbReference type="Proteomes" id="UP000198703"/>
    </source>
</evidence>
<accession>A0A1H4AI57</accession>
<reference evidence="3 4" key="1">
    <citation type="submission" date="2016-10" db="EMBL/GenBank/DDBJ databases">
        <authorList>
            <person name="de Groot N.N."/>
        </authorList>
    </citation>
    <scope>NUCLEOTIDE SEQUENCE [LARGE SCALE GENOMIC DNA]</scope>
    <source>
        <strain evidence="3 4">DSM 15345</strain>
    </source>
</reference>
<proteinExistence type="predicted"/>
<dbReference type="RefSeq" id="WP_093252279.1">
    <property type="nucleotide sequence ID" value="NZ_FNQM01000004.1"/>
</dbReference>
<dbReference type="Proteomes" id="UP000198703">
    <property type="component" value="Unassembled WGS sequence"/>
</dbReference>
<protein>
    <submittedName>
        <fullName evidence="3">VPLPA-CTERM protein sorting domain-containing protein</fullName>
    </submittedName>
</protein>
<name>A0A1H4AI57_9RHOB</name>
<dbReference type="NCBIfam" id="TIGR03370">
    <property type="entry name" value="VPLPA-CTERM"/>
    <property type="match status" value="1"/>
</dbReference>
<sequence length="313" mass="31775">MRRAVLIVGFATGLAASAQAATVASTQFGRLGPRITDPAAVNETFVSLDGSARGQGRADAASLGVLLDLDPFTSGIVDAAIFERLFYVIIQSGPAAGVVSQPATVALSGRLTGDIEEIDPATGLPRPAGQSTFGNLRIGVESFRDEAERVAVRQREAAGPNGFVTDLTGPIGGGAGVAFGVTPGTRSLFTPTPTAAVCDALCQDVIRRNPNRGADAPDALAGAFSLGFALVASSDGDSLGPATLSALTSLEIDGLILLDAAGDPIPAFVFSETRDYTVAAFAPDIAPIPLPAAAPLLLAGLAALTLLRRARRI</sequence>
<organism evidence="3 4">
    <name type="scientific">Rubrimonas cliftonensis</name>
    <dbReference type="NCBI Taxonomy" id="89524"/>
    <lineage>
        <taxon>Bacteria</taxon>
        <taxon>Pseudomonadati</taxon>
        <taxon>Pseudomonadota</taxon>
        <taxon>Alphaproteobacteria</taxon>
        <taxon>Rhodobacterales</taxon>
        <taxon>Paracoccaceae</taxon>
        <taxon>Rubrimonas</taxon>
    </lineage>
</organism>
<feature type="chain" id="PRO_5011736849" evidence="2">
    <location>
        <begin position="21"/>
        <end position="313"/>
    </location>
</feature>
<gene>
    <name evidence="3" type="ORF">SAMN05444370_104243</name>
</gene>
<dbReference type="STRING" id="89524.SAMN05444370_104243"/>
<keyword evidence="1" id="KW-1133">Transmembrane helix</keyword>
<dbReference type="AlphaFoldDB" id="A0A1H4AI57"/>
<evidence type="ECO:0000313" key="3">
    <source>
        <dbReference type="EMBL" id="SEA35699.1"/>
    </source>
</evidence>
<evidence type="ECO:0000256" key="2">
    <source>
        <dbReference type="SAM" id="SignalP"/>
    </source>
</evidence>
<keyword evidence="1" id="KW-0812">Transmembrane</keyword>
<feature type="transmembrane region" description="Helical" evidence="1">
    <location>
        <begin position="288"/>
        <end position="307"/>
    </location>
</feature>
<keyword evidence="2" id="KW-0732">Signal</keyword>
<keyword evidence="1" id="KW-0472">Membrane</keyword>
<dbReference type="InterPro" id="IPR022472">
    <property type="entry name" value="VPLPA-CTERM"/>
</dbReference>